<keyword evidence="2" id="KW-1133">Transmembrane helix</keyword>
<dbReference type="RefSeq" id="WP_202824373.1">
    <property type="nucleotide sequence ID" value="NZ_JAEUXJ010000002.1"/>
</dbReference>
<evidence type="ECO:0000256" key="1">
    <source>
        <dbReference type="SAM" id="MobiDB-lite"/>
    </source>
</evidence>
<proteinExistence type="predicted"/>
<sequence length="89" mass="9571">MRHPVLAHMRDHVWFWIAGLLVLGLALGWAGLATPAAFLVMISGILIIVKSQGTDVLTIVTTNPVAPSDGMNGDNTTVRATPQHEPAYR</sequence>
<accession>A0ABS1UYU5</accession>
<comment type="caution">
    <text evidence="3">The sequence shown here is derived from an EMBL/GenBank/DDBJ whole genome shotgun (WGS) entry which is preliminary data.</text>
</comment>
<keyword evidence="2" id="KW-0472">Membrane</keyword>
<evidence type="ECO:0000313" key="4">
    <source>
        <dbReference type="Proteomes" id="UP000606490"/>
    </source>
</evidence>
<dbReference type="EMBL" id="JAEUXJ010000002">
    <property type="protein sequence ID" value="MBL6454620.1"/>
    <property type="molecule type" value="Genomic_DNA"/>
</dbReference>
<keyword evidence="4" id="KW-1185">Reference proteome</keyword>
<organism evidence="3 4">
    <name type="scientific">Belnapia mucosa</name>
    <dbReference type="NCBI Taxonomy" id="2804532"/>
    <lineage>
        <taxon>Bacteria</taxon>
        <taxon>Pseudomonadati</taxon>
        <taxon>Pseudomonadota</taxon>
        <taxon>Alphaproteobacteria</taxon>
        <taxon>Acetobacterales</taxon>
        <taxon>Roseomonadaceae</taxon>
        <taxon>Belnapia</taxon>
    </lineage>
</organism>
<keyword evidence="2" id="KW-0812">Transmembrane</keyword>
<feature type="region of interest" description="Disordered" evidence="1">
    <location>
        <begin position="68"/>
        <end position="89"/>
    </location>
</feature>
<reference evidence="3 4" key="1">
    <citation type="submission" date="2021-01" db="EMBL/GenBank/DDBJ databases">
        <title>Belnapia mucosa sp. nov. and Belnapia arida sp. nov., isolated from the Tabernas Desert (Almeria, Spain).</title>
        <authorList>
            <person name="Molina-Menor E."/>
            <person name="Vidal-Verdu A."/>
            <person name="Calonge A."/>
            <person name="Satari L."/>
            <person name="Pereto Magraner J."/>
            <person name="Porcar Miralles M."/>
        </authorList>
    </citation>
    <scope>NUCLEOTIDE SEQUENCE [LARGE SCALE GENOMIC DNA]</scope>
    <source>
        <strain evidence="3 4">T6</strain>
    </source>
</reference>
<protein>
    <submittedName>
        <fullName evidence="3">Uncharacterized protein</fullName>
    </submittedName>
</protein>
<gene>
    <name evidence="3" type="ORF">JMJ55_04745</name>
</gene>
<evidence type="ECO:0000313" key="3">
    <source>
        <dbReference type="EMBL" id="MBL6454620.1"/>
    </source>
</evidence>
<feature type="transmembrane region" description="Helical" evidence="2">
    <location>
        <begin position="13"/>
        <end position="42"/>
    </location>
</feature>
<name>A0ABS1UYU5_9PROT</name>
<dbReference type="Proteomes" id="UP000606490">
    <property type="component" value="Unassembled WGS sequence"/>
</dbReference>
<evidence type="ECO:0000256" key="2">
    <source>
        <dbReference type="SAM" id="Phobius"/>
    </source>
</evidence>